<dbReference type="Gene3D" id="1.20.120.340">
    <property type="entry name" value="Flagellar protein FliS"/>
    <property type="match status" value="1"/>
</dbReference>
<dbReference type="Proteomes" id="UP001193680">
    <property type="component" value="Unassembled WGS sequence"/>
</dbReference>
<name>A0ABS0BX66_9GAMM</name>
<reference evidence="7 8" key="2">
    <citation type="submission" date="2020-11" db="EMBL/GenBank/DDBJ databases">
        <title>Sulfur oxidizing isolate from Hospital Hole Sinkhole.</title>
        <authorList>
            <person name="Scott K.M."/>
        </authorList>
    </citation>
    <scope>NUCLEOTIDE SEQUENCE [LARGE SCALE GENOMIC DNA]</scope>
    <source>
        <strain evidence="7 8">HH1</strain>
    </source>
</reference>
<comment type="caution">
    <text evidence="7">The sequence shown here is derived from an EMBL/GenBank/DDBJ whole genome shotgun (WGS) entry which is preliminary data.</text>
</comment>
<evidence type="ECO:0000256" key="3">
    <source>
        <dbReference type="ARBA" id="ARBA00022490"/>
    </source>
</evidence>
<dbReference type="EMBL" id="JACBGI020000016">
    <property type="protein sequence ID" value="MBF6058387.1"/>
    <property type="molecule type" value="Genomic_DNA"/>
</dbReference>
<proteinExistence type="inferred from homology"/>
<keyword evidence="7" id="KW-0966">Cell projection</keyword>
<dbReference type="NCBIfam" id="TIGR00208">
    <property type="entry name" value="fliS"/>
    <property type="match status" value="1"/>
</dbReference>
<evidence type="ECO:0000256" key="5">
    <source>
        <dbReference type="ARBA" id="ARBA00023186"/>
    </source>
</evidence>
<evidence type="ECO:0000256" key="4">
    <source>
        <dbReference type="ARBA" id="ARBA00022795"/>
    </source>
</evidence>
<evidence type="ECO:0000313" key="8">
    <source>
        <dbReference type="Proteomes" id="UP001193680"/>
    </source>
</evidence>
<keyword evidence="7" id="KW-0969">Cilium</keyword>
<gene>
    <name evidence="7" type="primary">fliS</name>
    <name evidence="7" type="ORF">H8792_008540</name>
</gene>
<comment type="subcellular location">
    <subcellularLocation>
        <location evidence="1 6">Cytoplasm</location>
        <location evidence="1 6">Cytosol</location>
    </subcellularLocation>
</comment>
<dbReference type="RefSeq" id="WP_185978527.1">
    <property type="nucleotide sequence ID" value="NZ_JACBGI020000016.1"/>
</dbReference>
<dbReference type="Pfam" id="PF02561">
    <property type="entry name" value="FliS"/>
    <property type="match status" value="1"/>
</dbReference>
<keyword evidence="5" id="KW-0143">Chaperone</keyword>
<keyword evidence="3 6" id="KW-0963">Cytoplasm</keyword>
<dbReference type="InterPro" id="IPR003713">
    <property type="entry name" value="FliS"/>
</dbReference>
<organism evidence="7 8">
    <name type="scientific">Thiomicrorhabdus heinhorstiae</name>
    <dbReference type="NCBI Taxonomy" id="2748010"/>
    <lineage>
        <taxon>Bacteria</taxon>
        <taxon>Pseudomonadati</taxon>
        <taxon>Pseudomonadota</taxon>
        <taxon>Gammaproteobacteria</taxon>
        <taxon>Thiotrichales</taxon>
        <taxon>Piscirickettsiaceae</taxon>
        <taxon>Thiomicrorhabdus</taxon>
    </lineage>
</organism>
<comment type="similarity">
    <text evidence="2 6">Belongs to the FliS family.</text>
</comment>
<protein>
    <recommendedName>
        <fullName evidence="6">Flagellar secretion chaperone FliS</fullName>
    </recommendedName>
</protein>
<dbReference type="PANTHER" id="PTHR34773:SF1">
    <property type="entry name" value="FLAGELLAR SECRETION CHAPERONE FLIS"/>
    <property type="match status" value="1"/>
</dbReference>
<evidence type="ECO:0000256" key="6">
    <source>
        <dbReference type="PIRNR" id="PIRNR039090"/>
    </source>
</evidence>
<evidence type="ECO:0000256" key="2">
    <source>
        <dbReference type="ARBA" id="ARBA00008787"/>
    </source>
</evidence>
<evidence type="ECO:0000256" key="1">
    <source>
        <dbReference type="ARBA" id="ARBA00004514"/>
    </source>
</evidence>
<dbReference type="PANTHER" id="PTHR34773">
    <property type="entry name" value="FLAGELLAR SECRETION CHAPERONE FLIS"/>
    <property type="match status" value="1"/>
</dbReference>
<reference evidence="7 8" key="1">
    <citation type="submission" date="2020-06" db="EMBL/GenBank/DDBJ databases">
        <authorList>
            <person name="Scott K."/>
        </authorList>
    </citation>
    <scope>NUCLEOTIDE SEQUENCE [LARGE SCALE GENOMIC DNA]</scope>
    <source>
        <strain evidence="7 8">HH1</strain>
    </source>
</reference>
<dbReference type="InterPro" id="IPR036584">
    <property type="entry name" value="FliS_sf"/>
</dbReference>
<keyword evidence="8" id="KW-1185">Reference proteome</keyword>
<keyword evidence="4 6" id="KW-1005">Bacterial flagellum biogenesis</keyword>
<dbReference type="PIRSF" id="PIRSF039090">
    <property type="entry name" value="Flis"/>
    <property type="match status" value="1"/>
</dbReference>
<keyword evidence="7" id="KW-0282">Flagellum</keyword>
<sequence>MNAYTRNRFATQYAKNFAETSVSEATPHKLVSMLYAALVKNLNLTKAFMAQKKFADKAKVSNKALAILLSLKTGLDMEKGEEVADNLFQLYDYCYRRLVEASAKNDPAMIDELLLHVKGLQEAWDDMPDQIKYAEKHQLETHVSRKSA</sequence>
<evidence type="ECO:0000313" key="7">
    <source>
        <dbReference type="EMBL" id="MBF6058387.1"/>
    </source>
</evidence>
<dbReference type="SUPFAM" id="SSF101116">
    <property type="entry name" value="Flagellar export chaperone FliS"/>
    <property type="match status" value="1"/>
</dbReference>
<dbReference type="CDD" id="cd16098">
    <property type="entry name" value="FliS"/>
    <property type="match status" value="1"/>
</dbReference>
<accession>A0ABS0BX66</accession>